<proteinExistence type="predicted"/>
<name>A0A9W9ZM30_9CNID</name>
<comment type="caution">
    <text evidence="3">The sequence shown here is derived from an EMBL/GenBank/DDBJ whole genome shotgun (WGS) entry which is preliminary data.</text>
</comment>
<dbReference type="InterPro" id="IPR000488">
    <property type="entry name" value="Death_dom"/>
</dbReference>
<feature type="compositionally biased region" description="Basic and acidic residues" evidence="1">
    <location>
        <begin position="487"/>
        <end position="498"/>
    </location>
</feature>
<dbReference type="InterPro" id="IPR011029">
    <property type="entry name" value="DEATH-like_dom_sf"/>
</dbReference>
<dbReference type="SUPFAM" id="SSF52540">
    <property type="entry name" value="P-loop containing nucleoside triphosphate hydrolases"/>
    <property type="match status" value="1"/>
</dbReference>
<dbReference type="GO" id="GO:0007165">
    <property type="term" value="P:signal transduction"/>
    <property type="evidence" value="ECO:0007669"/>
    <property type="project" value="InterPro"/>
</dbReference>
<dbReference type="OrthoDB" id="5974372at2759"/>
<evidence type="ECO:0000256" key="1">
    <source>
        <dbReference type="SAM" id="MobiDB-lite"/>
    </source>
</evidence>
<dbReference type="PROSITE" id="PS50017">
    <property type="entry name" value="DEATH_DOMAIN"/>
    <property type="match status" value="1"/>
</dbReference>
<dbReference type="CDD" id="cd01670">
    <property type="entry name" value="Death"/>
    <property type="match status" value="1"/>
</dbReference>
<dbReference type="Pfam" id="PF00531">
    <property type="entry name" value="Death"/>
    <property type="match status" value="1"/>
</dbReference>
<dbReference type="Gene3D" id="3.40.50.300">
    <property type="entry name" value="P-loop containing nucleotide triphosphate hydrolases"/>
    <property type="match status" value="1"/>
</dbReference>
<dbReference type="InterPro" id="IPR027417">
    <property type="entry name" value="P-loop_NTPase"/>
</dbReference>
<dbReference type="AlphaFoldDB" id="A0A9W9ZM30"/>
<feature type="region of interest" description="Disordered" evidence="1">
    <location>
        <begin position="470"/>
        <end position="506"/>
    </location>
</feature>
<dbReference type="Proteomes" id="UP001163046">
    <property type="component" value="Unassembled WGS sequence"/>
</dbReference>
<feature type="domain" description="Death" evidence="2">
    <location>
        <begin position="23"/>
        <end position="75"/>
    </location>
</feature>
<sequence length="643" mass="72431">MFKHGTPDDAELLSLAKDTIAIWRPLGLALGLTDSHLDEIGADHPKALDRSYAMLRKWKESLGSAATYKRLAEGLGHKAVERRDLIENYCRDKAETPKTVLPSVEILPGKPFHMTQRRGREIQKIKDSFSELRKNTSVSMVTGVFVKGPPGCGKTQLARQFGKEFIEESDGRIVATLHAQTPEELHEKLEIPKLREEQGSLRERIKGYSDDVKNHLRENSSVWLLIVDNLTVNDPLREFWPTPEQDSSWGEGLVLVTTQDSELAPRSHAHAKVMSLDSGMEEKDAMDLLKVISGLDTNEDAQKVAKLLGFYPLSLACAAVYVRQMREDRPFSKFSWKNYHSNLEEYFAYLDHSDFTHHNPCYPQSMLPAAEFAARRMAENNEVLRAAFVLLSYCSLQPVPLDTVADYVLREIKARGDATIRVPDDVKVKIARCSLLISPETGERGIEVVTLHQVMRLAFSQIRCKSDAIRKESDEETAGKSSSFPADGKKRDPGDEVASKSTNSVEKQELNGVLQTLNEAYKQKKGGLKQDAIATRIILCPHLKEFVESEEKIQWLELSLLVQALVYLADGLVHVSGATDNYRVTLLERAYKINKQLCCTDINACALLCDLGTRIARLDNWIESFRFWRKLINFASHKLIPNG</sequence>
<keyword evidence="4" id="KW-1185">Reference proteome</keyword>
<evidence type="ECO:0000313" key="4">
    <source>
        <dbReference type="Proteomes" id="UP001163046"/>
    </source>
</evidence>
<gene>
    <name evidence="3" type="ORF">OS493_028426</name>
</gene>
<dbReference type="SUPFAM" id="SSF47986">
    <property type="entry name" value="DEATH domain"/>
    <property type="match status" value="1"/>
</dbReference>
<reference evidence="3" key="1">
    <citation type="submission" date="2023-01" db="EMBL/GenBank/DDBJ databases">
        <title>Genome assembly of the deep-sea coral Lophelia pertusa.</title>
        <authorList>
            <person name="Herrera S."/>
            <person name="Cordes E."/>
        </authorList>
    </citation>
    <scope>NUCLEOTIDE SEQUENCE</scope>
    <source>
        <strain evidence="3">USNM1676648</strain>
        <tissue evidence="3">Polyp</tissue>
    </source>
</reference>
<accession>A0A9W9ZM30</accession>
<evidence type="ECO:0000313" key="3">
    <source>
        <dbReference type="EMBL" id="KAJ7383348.1"/>
    </source>
</evidence>
<dbReference type="EMBL" id="MU825900">
    <property type="protein sequence ID" value="KAJ7383348.1"/>
    <property type="molecule type" value="Genomic_DNA"/>
</dbReference>
<organism evidence="3 4">
    <name type="scientific">Desmophyllum pertusum</name>
    <dbReference type="NCBI Taxonomy" id="174260"/>
    <lineage>
        <taxon>Eukaryota</taxon>
        <taxon>Metazoa</taxon>
        <taxon>Cnidaria</taxon>
        <taxon>Anthozoa</taxon>
        <taxon>Hexacorallia</taxon>
        <taxon>Scleractinia</taxon>
        <taxon>Caryophylliina</taxon>
        <taxon>Caryophylliidae</taxon>
        <taxon>Desmophyllum</taxon>
    </lineage>
</organism>
<protein>
    <recommendedName>
        <fullName evidence="2">Death domain-containing protein</fullName>
    </recommendedName>
</protein>
<dbReference type="SMART" id="SM00005">
    <property type="entry name" value="DEATH"/>
    <property type="match status" value="1"/>
</dbReference>
<evidence type="ECO:0000259" key="2">
    <source>
        <dbReference type="PROSITE" id="PS50017"/>
    </source>
</evidence>
<dbReference type="Gene3D" id="1.10.533.10">
    <property type="entry name" value="Death Domain, Fas"/>
    <property type="match status" value="1"/>
</dbReference>